<proteinExistence type="inferred from homology"/>
<evidence type="ECO:0000313" key="4">
    <source>
        <dbReference type="EMBL" id="MFB2881389.1"/>
    </source>
</evidence>
<accession>A0ABV4XF10</accession>
<dbReference type="Proteomes" id="UP001576774">
    <property type="component" value="Unassembled WGS sequence"/>
</dbReference>
<reference evidence="4 5" key="1">
    <citation type="submission" date="2024-09" db="EMBL/GenBank/DDBJ databases">
        <title>Floridaenema gen nov. (Aerosakkonemataceae, Aerosakkonematales ord. nov., Cyanobacteria) from benthic tropical and subtropical fresh waters, with the description of four new species.</title>
        <authorList>
            <person name="Moretto J.A."/>
            <person name="Berthold D.E."/>
            <person name="Lefler F.W."/>
            <person name="Huang I.-S."/>
            <person name="Laughinghouse H. IV."/>
        </authorList>
    </citation>
    <scope>NUCLEOTIDE SEQUENCE [LARGE SCALE GENOMIC DNA]</scope>
    <source>
        <strain evidence="4 5">BLCC-F46</strain>
    </source>
</reference>
<dbReference type="InterPro" id="IPR038719">
    <property type="entry name" value="Phycobilisome_asu/bsu_sf"/>
</dbReference>
<keyword evidence="5" id="KW-1185">Reference proteome</keyword>
<dbReference type="RefSeq" id="WP_413274369.1">
    <property type="nucleotide sequence ID" value="NZ_JBHFNQ010000220.1"/>
</dbReference>
<sequence length="350" mass="40759">MMPQLEHQDANIPNGRQIQSLAKQWAKKYVQNLGEHTDRLDEEKELSAQNKRILIAEKLRYALRNTSLQAWHKTEYLIGQEIQRHRINPNLIDPWQISEDVFTVSEKTLEIYAQMLSPQQLSRIISPYLGAIRKKYTATDPRVIGFVSMQFHYTGIMLIDDLSLRNKNELLNYLKVIDDHLYMPLQRAYDAAANQDYNSQTLAVVQQLLPASTEIARNICERVIELYPNYSTYSGNLKNPVVKTASIRDVEMFQVYLWVCVLENSIAAIQQELFPLCVMVYPTLKVRWELVRQMINLLGKEIGNRLGRKEQQLFVPYFQALREMFSPEVFPESITDELKHQRKVGSSLII</sequence>
<organism evidence="4 5">
    <name type="scientific">Floridaenema aerugineum BLCC-F46</name>
    <dbReference type="NCBI Taxonomy" id="3153654"/>
    <lineage>
        <taxon>Bacteria</taxon>
        <taxon>Bacillati</taxon>
        <taxon>Cyanobacteriota</taxon>
        <taxon>Cyanophyceae</taxon>
        <taxon>Oscillatoriophycideae</taxon>
        <taxon>Aerosakkonematales</taxon>
        <taxon>Aerosakkonemataceae</taxon>
        <taxon>Floridanema</taxon>
        <taxon>Floridanema aerugineum</taxon>
    </lineage>
</organism>
<dbReference type="EMBL" id="JBHFNQ010000220">
    <property type="protein sequence ID" value="MFB2881389.1"/>
    <property type="molecule type" value="Genomic_DNA"/>
</dbReference>
<dbReference type="InterPro" id="IPR009050">
    <property type="entry name" value="Globin-like_sf"/>
</dbReference>
<name>A0ABV4XF10_9CYAN</name>
<gene>
    <name evidence="4" type="ORF">ACE1CC_31430</name>
</gene>
<dbReference type="Pfam" id="PF00502">
    <property type="entry name" value="Phycobilisome"/>
    <property type="match status" value="1"/>
</dbReference>
<keyword evidence="3" id="KW-0089">Bile pigment</keyword>
<comment type="similarity">
    <text evidence="1">Belongs to the phycobiliprotein family.</text>
</comment>
<dbReference type="SUPFAM" id="SSF46458">
    <property type="entry name" value="Globin-like"/>
    <property type="match status" value="1"/>
</dbReference>
<evidence type="ECO:0000313" key="5">
    <source>
        <dbReference type="Proteomes" id="UP001576774"/>
    </source>
</evidence>
<dbReference type="InterPro" id="IPR012128">
    <property type="entry name" value="Phycobilisome_asu/bsu"/>
</dbReference>
<keyword evidence="2" id="KW-0157">Chromophore</keyword>
<comment type="caution">
    <text evidence="4">The sequence shown here is derived from an EMBL/GenBank/DDBJ whole genome shotgun (WGS) entry which is preliminary data.</text>
</comment>
<evidence type="ECO:0000256" key="3">
    <source>
        <dbReference type="ARBA" id="ARBA00023307"/>
    </source>
</evidence>
<evidence type="ECO:0000256" key="1">
    <source>
        <dbReference type="ARBA" id="ARBA00008182"/>
    </source>
</evidence>
<dbReference type="Gene3D" id="1.10.490.20">
    <property type="entry name" value="Phycocyanins"/>
    <property type="match status" value="1"/>
</dbReference>
<protein>
    <submittedName>
        <fullName evidence="4">Uncharacterized protein</fullName>
    </submittedName>
</protein>
<evidence type="ECO:0000256" key="2">
    <source>
        <dbReference type="ARBA" id="ARBA00022991"/>
    </source>
</evidence>